<dbReference type="AlphaFoldDB" id="A0A9D4GPG8"/>
<comment type="caution">
    <text evidence="1">The sequence shown here is derived from an EMBL/GenBank/DDBJ whole genome shotgun (WGS) entry which is preliminary data.</text>
</comment>
<protein>
    <submittedName>
        <fullName evidence="1">Uncharacterized protein</fullName>
    </submittedName>
</protein>
<evidence type="ECO:0000313" key="2">
    <source>
        <dbReference type="Proteomes" id="UP000828390"/>
    </source>
</evidence>
<evidence type="ECO:0000313" key="1">
    <source>
        <dbReference type="EMBL" id="KAH3821206.1"/>
    </source>
</evidence>
<reference evidence="1" key="1">
    <citation type="journal article" date="2019" name="bioRxiv">
        <title>The Genome of the Zebra Mussel, Dreissena polymorpha: A Resource for Invasive Species Research.</title>
        <authorList>
            <person name="McCartney M.A."/>
            <person name="Auch B."/>
            <person name="Kono T."/>
            <person name="Mallez S."/>
            <person name="Zhang Y."/>
            <person name="Obille A."/>
            <person name="Becker A."/>
            <person name="Abrahante J.E."/>
            <person name="Garbe J."/>
            <person name="Badalamenti J.P."/>
            <person name="Herman A."/>
            <person name="Mangelson H."/>
            <person name="Liachko I."/>
            <person name="Sullivan S."/>
            <person name="Sone E.D."/>
            <person name="Koren S."/>
            <person name="Silverstein K.A.T."/>
            <person name="Beckman K.B."/>
            <person name="Gohl D.M."/>
        </authorList>
    </citation>
    <scope>NUCLEOTIDE SEQUENCE</scope>
    <source>
        <strain evidence="1">Duluth1</strain>
        <tissue evidence="1">Whole animal</tissue>
    </source>
</reference>
<sequence length="96" mass="10887">MSQTEWITCFTIHPEEDSRLPYSLNIIDTSGFGDTRGIEQDQKIVEQKRQLFCAKPPQGILTIDMVCCTLIAPDARLSTMQTYVFHSVMSLFGNDI</sequence>
<name>A0A9D4GPG8_DREPO</name>
<dbReference type="Gene3D" id="3.40.50.300">
    <property type="entry name" value="P-loop containing nucleotide triphosphate hydrolases"/>
    <property type="match status" value="1"/>
</dbReference>
<dbReference type="Proteomes" id="UP000828390">
    <property type="component" value="Unassembled WGS sequence"/>
</dbReference>
<gene>
    <name evidence="1" type="ORF">DPMN_122967</name>
</gene>
<accession>A0A9D4GPG8</accession>
<dbReference type="PANTHER" id="PTHR32046">
    <property type="entry name" value="G DOMAIN-CONTAINING PROTEIN"/>
    <property type="match status" value="1"/>
</dbReference>
<proteinExistence type="predicted"/>
<dbReference type="InterPro" id="IPR027417">
    <property type="entry name" value="P-loop_NTPase"/>
</dbReference>
<dbReference type="PANTHER" id="PTHR32046:SF11">
    <property type="entry name" value="IMMUNE-ASSOCIATED NUCLEOTIDE-BINDING PROTEIN 10-LIKE"/>
    <property type="match status" value="1"/>
</dbReference>
<dbReference type="EMBL" id="JAIWYP010000005">
    <property type="protein sequence ID" value="KAH3821206.1"/>
    <property type="molecule type" value="Genomic_DNA"/>
</dbReference>
<organism evidence="1 2">
    <name type="scientific">Dreissena polymorpha</name>
    <name type="common">Zebra mussel</name>
    <name type="synonym">Mytilus polymorpha</name>
    <dbReference type="NCBI Taxonomy" id="45954"/>
    <lineage>
        <taxon>Eukaryota</taxon>
        <taxon>Metazoa</taxon>
        <taxon>Spiralia</taxon>
        <taxon>Lophotrochozoa</taxon>
        <taxon>Mollusca</taxon>
        <taxon>Bivalvia</taxon>
        <taxon>Autobranchia</taxon>
        <taxon>Heteroconchia</taxon>
        <taxon>Euheterodonta</taxon>
        <taxon>Imparidentia</taxon>
        <taxon>Neoheterodontei</taxon>
        <taxon>Myida</taxon>
        <taxon>Dreissenoidea</taxon>
        <taxon>Dreissenidae</taxon>
        <taxon>Dreissena</taxon>
    </lineage>
</organism>
<reference evidence="1" key="2">
    <citation type="submission" date="2020-11" db="EMBL/GenBank/DDBJ databases">
        <authorList>
            <person name="McCartney M.A."/>
            <person name="Auch B."/>
            <person name="Kono T."/>
            <person name="Mallez S."/>
            <person name="Becker A."/>
            <person name="Gohl D.M."/>
            <person name="Silverstein K.A.T."/>
            <person name="Koren S."/>
            <person name="Bechman K.B."/>
            <person name="Herman A."/>
            <person name="Abrahante J.E."/>
            <person name="Garbe J."/>
        </authorList>
    </citation>
    <scope>NUCLEOTIDE SEQUENCE</scope>
    <source>
        <strain evidence="1">Duluth1</strain>
        <tissue evidence="1">Whole animal</tissue>
    </source>
</reference>
<keyword evidence="2" id="KW-1185">Reference proteome</keyword>